<evidence type="ECO:0000256" key="2">
    <source>
        <dbReference type="ARBA" id="ARBA00022692"/>
    </source>
</evidence>
<dbReference type="NCBIfam" id="TIGR00367">
    <property type="entry name" value="calcium/sodium antiporter"/>
    <property type="match status" value="1"/>
</dbReference>
<dbReference type="GO" id="GO:0008273">
    <property type="term" value="F:calcium, potassium:sodium antiporter activity"/>
    <property type="evidence" value="ECO:0007669"/>
    <property type="project" value="TreeGrafter"/>
</dbReference>
<evidence type="ECO:0000313" key="7">
    <source>
        <dbReference type="EMBL" id="VAW96849.1"/>
    </source>
</evidence>
<gene>
    <name evidence="7" type="ORF">MNBD_GAMMA23-1348</name>
</gene>
<keyword evidence="4 5" id="KW-0472">Membrane</keyword>
<feature type="transmembrane region" description="Helical" evidence="5">
    <location>
        <begin position="252"/>
        <end position="271"/>
    </location>
</feature>
<dbReference type="Gene3D" id="1.20.1420.30">
    <property type="entry name" value="NCX, central ion-binding region"/>
    <property type="match status" value="2"/>
</dbReference>
<dbReference type="PANTHER" id="PTHR10846:SF8">
    <property type="entry name" value="INNER MEMBRANE PROTEIN YRBG"/>
    <property type="match status" value="1"/>
</dbReference>
<dbReference type="Pfam" id="PF01699">
    <property type="entry name" value="Na_Ca_ex"/>
    <property type="match status" value="2"/>
</dbReference>
<feature type="transmembrane region" description="Helical" evidence="5">
    <location>
        <begin position="312"/>
        <end position="329"/>
    </location>
</feature>
<evidence type="ECO:0000259" key="6">
    <source>
        <dbReference type="Pfam" id="PF01699"/>
    </source>
</evidence>
<evidence type="ECO:0000256" key="1">
    <source>
        <dbReference type="ARBA" id="ARBA00004141"/>
    </source>
</evidence>
<feature type="transmembrane region" description="Helical" evidence="5">
    <location>
        <begin position="283"/>
        <end position="300"/>
    </location>
</feature>
<evidence type="ECO:0000256" key="4">
    <source>
        <dbReference type="ARBA" id="ARBA00023136"/>
    </source>
</evidence>
<dbReference type="GO" id="GO:0005886">
    <property type="term" value="C:plasma membrane"/>
    <property type="evidence" value="ECO:0007669"/>
    <property type="project" value="TreeGrafter"/>
</dbReference>
<feature type="transmembrane region" description="Helical" evidence="5">
    <location>
        <begin position="217"/>
        <end position="240"/>
    </location>
</feature>
<dbReference type="GO" id="GO:0006874">
    <property type="term" value="P:intracellular calcium ion homeostasis"/>
    <property type="evidence" value="ECO:0007669"/>
    <property type="project" value="TreeGrafter"/>
</dbReference>
<dbReference type="InterPro" id="IPR044880">
    <property type="entry name" value="NCX_ion-bd_dom_sf"/>
</dbReference>
<reference evidence="7" key="1">
    <citation type="submission" date="2018-06" db="EMBL/GenBank/DDBJ databases">
        <authorList>
            <person name="Zhirakovskaya E."/>
        </authorList>
    </citation>
    <scope>NUCLEOTIDE SEQUENCE</scope>
</reference>
<proteinExistence type="predicted"/>
<dbReference type="AlphaFoldDB" id="A0A3B1AEX7"/>
<organism evidence="7">
    <name type="scientific">hydrothermal vent metagenome</name>
    <dbReference type="NCBI Taxonomy" id="652676"/>
    <lineage>
        <taxon>unclassified sequences</taxon>
        <taxon>metagenomes</taxon>
        <taxon>ecological metagenomes</taxon>
    </lineage>
</organism>
<keyword evidence="3 5" id="KW-1133">Transmembrane helix</keyword>
<evidence type="ECO:0000256" key="3">
    <source>
        <dbReference type="ARBA" id="ARBA00022989"/>
    </source>
</evidence>
<feature type="transmembrane region" description="Helical" evidence="5">
    <location>
        <begin position="182"/>
        <end position="205"/>
    </location>
</feature>
<comment type="subcellular location">
    <subcellularLocation>
        <location evidence="1">Membrane</location>
        <topology evidence="1">Multi-pass membrane protein</topology>
    </subcellularLocation>
</comment>
<name>A0A3B1AEX7_9ZZZZ</name>
<feature type="transmembrane region" description="Helical" evidence="5">
    <location>
        <begin position="43"/>
        <end position="66"/>
    </location>
</feature>
<dbReference type="InterPro" id="IPR004481">
    <property type="entry name" value="K/Na/Ca-exchanger"/>
</dbReference>
<accession>A0A3B1AEX7</accession>
<dbReference type="InterPro" id="IPR004837">
    <property type="entry name" value="NaCa_Exmemb"/>
</dbReference>
<feature type="domain" description="Sodium/calcium exchanger membrane region" evidence="6">
    <location>
        <begin position="182"/>
        <end position="326"/>
    </location>
</feature>
<feature type="transmembrane region" description="Helical" evidence="5">
    <location>
        <begin position="133"/>
        <end position="152"/>
    </location>
</feature>
<sequence>MLMQLLYPLFAITGGFFVLLWGADRFVMGGAASARCLGVSPMIIGLTIIGFGTSAPEILVSIIAALDGAPNLAIGNALGSNITNIALVIGVTAIVTPLLVKSEILKREYPIMFSVMLLALVLMWDLHLSFTDGIILIVGLFLILGWMIKMGLDENKQSNHTPQDPLEDEFESEIPKMSLGKALFWLALGFALLLVSSKVLVWGAVEVAHFFGVSDLIIGLTIVALGTSLPELAATVVSALKGEHDLAIGNIIGSNIFNLLAVIGIPALIVPIQLEEAVLQRDFLTMIGLSVALFIMAYGFKNAGRVNRLEGFLLVSAYIGYLSWLYISITA</sequence>
<keyword evidence="2 5" id="KW-0812">Transmembrane</keyword>
<feature type="domain" description="Sodium/calcium exchanger membrane region" evidence="6">
    <location>
        <begin position="10"/>
        <end position="148"/>
    </location>
</feature>
<feature type="transmembrane region" description="Helical" evidence="5">
    <location>
        <begin position="78"/>
        <end position="100"/>
    </location>
</feature>
<dbReference type="PANTHER" id="PTHR10846">
    <property type="entry name" value="SODIUM/POTASSIUM/CALCIUM EXCHANGER"/>
    <property type="match status" value="1"/>
</dbReference>
<feature type="transmembrane region" description="Helical" evidence="5">
    <location>
        <begin position="6"/>
        <end position="23"/>
    </location>
</feature>
<protein>
    <submittedName>
        <fullName evidence="7">Inner membrane protein YrbG, predicted calcium/sodium:proton antiporter</fullName>
    </submittedName>
</protein>
<dbReference type="EMBL" id="UOFT01000054">
    <property type="protein sequence ID" value="VAW96849.1"/>
    <property type="molecule type" value="Genomic_DNA"/>
</dbReference>
<evidence type="ECO:0000256" key="5">
    <source>
        <dbReference type="SAM" id="Phobius"/>
    </source>
</evidence>
<dbReference type="GO" id="GO:0005262">
    <property type="term" value="F:calcium channel activity"/>
    <property type="evidence" value="ECO:0007669"/>
    <property type="project" value="TreeGrafter"/>
</dbReference>